<dbReference type="GO" id="GO:0016740">
    <property type="term" value="F:transferase activity"/>
    <property type="evidence" value="ECO:0007669"/>
    <property type="project" value="UniProtKB-KW"/>
</dbReference>
<dbReference type="InterPro" id="IPR011009">
    <property type="entry name" value="Kinase-like_dom_sf"/>
</dbReference>
<proteinExistence type="predicted"/>
<name>A0A538UC68_UNCEI</name>
<sequence length="339" mass="37574">MSREAPVSVLHDTIADHAAARAWRTLHPAHPEPEMLEVWRENLKPAPASIYRLIFSTGTPRVVYAKRSPDLSVERTMYESVLPKLPIKSPIYYGFLEDPEGMCWIFLEDVGSERLSPRDPTHRALAARWVAQLHLHGARIEAASCLPAAGAERYLGHLRASRERIGRSLDHPAMSPEQREALAAVVALQDHLESRWDGIVRRCRQLPVTVVHGDLRPKNLRVRAEPPGVALYGLDWETAGWGVAAPDLAPVGGRDLTMQIDTEVYRSAVCTAWPQLDAVSLRGLSLLGHIFRSLAGMDWESLDLDSGVPEYFSRPVASLRVIADSVSRGLGSDAAEWLT</sequence>
<dbReference type="Pfam" id="PF01636">
    <property type="entry name" value="APH"/>
    <property type="match status" value="1"/>
</dbReference>
<comment type="caution">
    <text evidence="2">The sequence shown here is derived from an EMBL/GenBank/DDBJ whole genome shotgun (WGS) entry which is preliminary data.</text>
</comment>
<evidence type="ECO:0000259" key="1">
    <source>
        <dbReference type="Pfam" id="PF01636"/>
    </source>
</evidence>
<accession>A0A538UC68</accession>
<dbReference type="SUPFAM" id="SSF56112">
    <property type="entry name" value="Protein kinase-like (PK-like)"/>
    <property type="match status" value="1"/>
</dbReference>
<dbReference type="Gene3D" id="3.90.1200.10">
    <property type="match status" value="1"/>
</dbReference>
<gene>
    <name evidence="2" type="ORF">E6K81_04420</name>
</gene>
<dbReference type="Proteomes" id="UP000319771">
    <property type="component" value="Unassembled WGS sequence"/>
</dbReference>
<dbReference type="EMBL" id="VBPB01000067">
    <property type="protein sequence ID" value="TMQ73486.1"/>
    <property type="molecule type" value="Genomic_DNA"/>
</dbReference>
<dbReference type="AlphaFoldDB" id="A0A538UC68"/>
<evidence type="ECO:0000313" key="2">
    <source>
        <dbReference type="EMBL" id="TMQ73486.1"/>
    </source>
</evidence>
<reference evidence="2 3" key="1">
    <citation type="journal article" date="2019" name="Nat. Microbiol.">
        <title>Mediterranean grassland soil C-N compound turnover is dependent on rainfall and depth, and is mediated by genomically divergent microorganisms.</title>
        <authorList>
            <person name="Diamond S."/>
            <person name="Andeer P.F."/>
            <person name="Li Z."/>
            <person name="Crits-Christoph A."/>
            <person name="Burstein D."/>
            <person name="Anantharaman K."/>
            <person name="Lane K.R."/>
            <person name="Thomas B.C."/>
            <person name="Pan C."/>
            <person name="Northen T.R."/>
            <person name="Banfield J.F."/>
        </authorList>
    </citation>
    <scope>NUCLEOTIDE SEQUENCE [LARGE SCALE GENOMIC DNA]</scope>
    <source>
        <strain evidence="2">WS_11</strain>
    </source>
</reference>
<dbReference type="InterPro" id="IPR002575">
    <property type="entry name" value="Aminoglycoside_PTrfase"/>
</dbReference>
<evidence type="ECO:0000313" key="3">
    <source>
        <dbReference type="Proteomes" id="UP000319771"/>
    </source>
</evidence>
<protein>
    <submittedName>
        <fullName evidence="2">Aminoglycoside phosphotransferase family protein</fullName>
    </submittedName>
</protein>
<feature type="domain" description="Aminoglycoside phosphotransferase" evidence="1">
    <location>
        <begin position="85"/>
        <end position="264"/>
    </location>
</feature>
<organism evidence="2 3">
    <name type="scientific">Eiseniibacteriota bacterium</name>
    <dbReference type="NCBI Taxonomy" id="2212470"/>
    <lineage>
        <taxon>Bacteria</taxon>
        <taxon>Candidatus Eiseniibacteriota</taxon>
    </lineage>
</organism>
<keyword evidence="2" id="KW-0808">Transferase</keyword>